<dbReference type="AlphaFoldDB" id="A0A183M329"/>
<reference evidence="1 2" key="1">
    <citation type="submission" date="2018-11" db="EMBL/GenBank/DDBJ databases">
        <authorList>
            <consortium name="Pathogen Informatics"/>
        </authorList>
    </citation>
    <scope>NUCLEOTIDE SEQUENCE [LARGE SCALE GENOMIC DNA]</scope>
    <source>
        <strain evidence="1 2">Zambia</strain>
    </source>
</reference>
<protein>
    <submittedName>
        <fullName evidence="1">Uncharacterized protein</fullName>
    </submittedName>
</protein>
<keyword evidence="2" id="KW-1185">Reference proteome</keyword>
<sequence length="96" mass="11168">MRTRRGTGIDSDHHLVVAKIKLKLKKHCTTGKTALQRFNAAFLRDTDKIKITLNSRFQAVQYLLKEETNMQDNSKVIREALTSTYQEVLGYKELYH</sequence>
<dbReference type="EMBL" id="UZAI01005412">
    <property type="protein sequence ID" value="VDO90430.1"/>
    <property type="molecule type" value="Genomic_DNA"/>
</dbReference>
<dbReference type="Proteomes" id="UP000277204">
    <property type="component" value="Unassembled WGS sequence"/>
</dbReference>
<gene>
    <name evidence="1" type="ORF">SMRZ_LOCUS10454</name>
</gene>
<evidence type="ECO:0000313" key="2">
    <source>
        <dbReference type="Proteomes" id="UP000277204"/>
    </source>
</evidence>
<evidence type="ECO:0000313" key="1">
    <source>
        <dbReference type="EMBL" id="VDO90430.1"/>
    </source>
</evidence>
<organism evidence="1 2">
    <name type="scientific">Schistosoma margrebowiei</name>
    <dbReference type="NCBI Taxonomy" id="48269"/>
    <lineage>
        <taxon>Eukaryota</taxon>
        <taxon>Metazoa</taxon>
        <taxon>Spiralia</taxon>
        <taxon>Lophotrochozoa</taxon>
        <taxon>Platyhelminthes</taxon>
        <taxon>Trematoda</taxon>
        <taxon>Digenea</taxon>
        <taxon>Strigeidida</taxon>
        <taxon>Schistosomatoidea</taxon>
        <taxon>Schistosomatidae</taxon>
        <taxon>Schistosoma</taxon>
    </lineage>
</organism>
<name>A0A183M329_9TREM</name>
<accession>A0A183M329</accession>
<proteinExistence type="predicted"/>